<dbReference type="Pfam" id="PF13405">
    <property type="entry name" value="EF-hand_6"/>
    <property type="match status" value="1"/>
</dbReference>
<feature type="domain" description="EF-hand" evidence="3">
    <location>
        <begin position="20"/>
        <end position="55"/>
    </location>
</feature>
<dbReference type="FunFam" id="1.10.238.10:FF:000001">
    <property type="entry name" value="Calmodulin 1"/>
    <property type="match status" value="1"/>
</dbReference>
<keyword evidence="1" id="KW-0677">Repeat</keyword>
<dbReference type="SUPFAM" id="SSF47473">
    <property type="entry name" value="EF-hand"/>
    <property type="match status" value="1"/>
</dbReference>
<dbReference type="RefSeq" id="XP_068355374.1">
    <property type="nucleotide sequence ID" value="XM_068507506.1"/>
</dbReference>
<evidence type="ECO:0000256" key="1">
    <source>
        <dbReference type="ARBA" id="ARBA00022737"/>
    </source>
</evidence>
<dbReference type="InterPro" id="IPR018247">
    <property type="entry name" value="EF_Hand_1_Ca_BS"/>
</dbReference>
<dbReference type="InterPro" id="IPR002048">
    <property type="entry name" value="EF_hand_dom"/>
</dbReference>
<evidence type="ECO:0000259" key="3">
    <source>
        <dbReference type="PROSITE" id="PS50222"/>
    </source>
</evidence>
<accession>A0A1J4JXH9</accession>
<dbReference type="GeneID" id="94842210"/>
<dbReference type="Pfam" id="PF13499">
    <property type="entry name" value="EF-hand_7"/>
    <property type="match status" value="1"/>
</dbReference>
<dbReference type="InterPro" id="IPR050403">
    <property type="entry name" value="Myosin_RLC"/>
</dbReference>
<dbReference type="InterPro" id="IPR011992">
    <property type="entry name" value="EF-hand-dom_pair"/>
</dbReference>
<evidence type="ECO:0000313" key="5">
    <source>
        <dbReference type="Proteomes" id="UP000179807"/>
    </source>
</evidence>
<dbReference type="SMART" id="SM00054">
    <property type="entry name" value="EFh"/>
    <property type="match status" value="2"/>
</dbReference>
<dbReference type="VEuPathDB" id="TrichDB:TRFO_30701"/>
<dbReference type="Proteomes" id="UP000179807">
    <property type="component" value="Unassembled WGS sequence"/>
</dbReference>
<dbReference type="GO" id="GO:0005509">
    <property type="term" value="F:calcium ion binding"/>
    <property type="evidence" value="ECO:0007669"/>
    <property type="project" value="InterPro"/>
</dbReference>
<comment type="caution">
    <text evidence="4">The sequence shown here is derived from an EMBL/GenBank/DDBJ whole genome shotgun (WGS) entry which is preliminary data.</text>
</comment>
<dbReference type="AlphaFoldDB" id="A0A1J4JXH9"/>
<proteinExistence type="predicted"/>
<organism evidence="4 5">
    <name type="scientific">Tritrichomonas foetus</name>
    <dbReference type="NCBI Taxonomy" id="1144522"/>
    <lineage>
        <taxon>Eukaryota</taxon>
        <taxon>Metamonada</taxon>
        <taxon>Parabasalia</taxon>
        <taxon>Tritrichomonadida</taxon>
        <taxon>Tritrichomonadidae</taxon>
        <taxon>Tritrichomonas</taxon>
    </lineage>
</organism>
<dbReference type="EMBL" id="MLAK01000875">
    <property type="protein sequence ID" value="OHT02238.1"/>
    <property type="molecule type" value="Genomic_DNA"/>
</dbReference>
<dbReference type="PANTHER" id="PTHR23049">
    <property type="entry name" value="MYOSIN REGULATORY LIGHT CHAIN 2"/>
    <property type="match status" value="1"/>
</dbReference>
<sequence length="169" mass="19663">MGVSESYAHNQDEYSIYLKRSDLGYREAFEIFDINNDHTISKKELKAVYRSLGLTNSTLDEDFQREASNSFCTNDNTEPEIDYQRFKSLLESKLKEKELNEKIGDAFQIFDRENKGMISKNQLKYLLLNTGDPLTTDEVDEFLYEISKSDICADGTNIDYRKFANKMVE</sequence>
<feature type="domain" description="EF-hand" evidence="3">
    <location>
        <begin position="98"/>
        <end position="133"/>
    </location>
</feature>
<dbReference type="PROSITE" id="PS50222">
    <property type="entry name" value="EF_HAND_2"/>
    <property type="match status" value="2"/>
</dbReference>
<name>A0A1J4JXH9_9EUKA</name>
<dbReference type="Gene3D" id="1.10.238.10">
    <property type="entry name" value="EF-hand"/>
    <property type="match status" value="2"/>
</dbReference>
<evidence type="ECO:0000256" key="2">
    <source>
        <dbReference type="ARBA" id="ARBA00022837"/>
    </source>
</evidence>
<keyword evidence="2" id="KW-0106">Calcium</keyword>
<dbReference type="OrthoDB" id="429467at2759"/>
<evidence type="ECO:0000313" key="4">
    <source>
        <dbReference type="EMBL" id="OHT02238.1"/>
    </source>
</evidence>
<dbReference type="PROSITE" id="PS00018">
    <property type="entry name" value="EF_HAND_1"/>
    <property type="match status" value="1"/>
</dbReference>
<reference evidence="4" key="1">
    <citation type="submission" date="2016-10" db="EMBL/GenBank/DDBJ databases">
        <authorList>
            <person name="Benchimol M."/>
            <person name="Almeida L.G."/>
            <person name="Vasconcelos A.T."/>
            <person name="Perreira-Neves A."/>
            <person name="Rosa I.A."/>
            <person name="Tasca T."/>
            <person name="Bogo M.R."/>
            <person name="de Souza W."/>
        </authorList>
    </citation>
    <scope>NUCLEOTIDE SEQUENCE [LARGE SCALE GENOMIC DNA]</scope>
    <source>
        <strain evidence="4">K</strain>
    </source>
</reference>
<keyword evidence="5" id="KW-1185">Reference proteome</keyword>
<protein>
    <submittedName>
        <fullName evidence="4">Calmodulin</fullName>
    </submittedName>
</protein>
<gene>
    <name evidence="4" type="primary">CAM</name>
    <name evidence="4" type="ORF">TRFO_30701</name>
</gene>